<evidence type="ECO:0000313" key="2">
    <source>
        <dbReference type="Proteomes" id="UP000054988"/>
    </source>
</evidence>
<comment type="caution">
    <text evidence="1">The sequence shown here is derived from an EMBL/GenBank/DDBJ whole genome shotgun (WGS) entry which is preliminary data.</text>
</comment>
<name>A0A0W0EZR5_MONRR</name>
<gene>
    <name evidence="1" type="ORF">WG66_17826</name>
</gene>
<sequence>MHEEPLEIHFPQELIDEILSATTWRKLDLKSCSLVGRAWRPKSQALLFRSLHISEPEHATSIEDLPNYLSNSVHHLALQFIPREENDYELLLRSASKLLPRLHHLTSLTLRGLQVVNVRARRTRFSLRNGLDSFIRSLVTSPNDDDQSVTSHLNELTLDGVVFQTAYDFHRFMAQSRFQHLEELVVRDAWLVSPEYFIAFGVPANDGYGSNQDAWSCHYNSLKTMTILHSQTIYDALCDRRCPCDISGVERLQFVADRDREFKSPPPGNSLAHLRTLGSRIDFSASPMPAMPHLTHYYITVPVRDILEEDGILSEIEEPFLDLKDAAPKLQEVIVDLKLVFEGTDIEMTSFITQILQHGLDGILVNAPLPDGVRIVVIVPRQDDATIEAVRNALPLVNRTGFLQVVGAADYPY</sequence>
<proteinExistence type="predicted"/>
<dbReference type="EMBL" id="LATX01002428">
    <property type="protein sequence ID" value="KTB29559.1"/>
    <property type="molecule type" value="Genomic_DNA"/>
</dbReference>
<accession>A0A0W0EZR5</accession>
<evidence type="ECO:0000313" key="1">
    <source>
        <dbReference type="EMBL" id="KTB29559.1"/>
    </source>
</evidence>
<reference evidence="1 2" key="1">
    <citation type="submission" date="2015-12" db="EMBL/GenBank/DDBJ databases">
        <title>Draft genome sequence of Moniliophthora roreri, the causal agent of frosty pod rot of cacao.</title>
        <authorList>
            <person name="Aime M.C."/>
            <person name="Diaz-Valderrama J.R."/>
            <person name="Kijpornyongpan T."/>
            <person name="Phillips-Mora W."/>
        </authorList>
    </citation>
    <scope>NUCLEOTIDE SEQUENCE [LARGE SCALE GENOMIC DNA]</scope>
    <source>
        <strain evidence="1 2">MCA 2952</strain>
    </source>
</reference>
<dbReference type="AlphaFoldDB" id="A0A0W0EZR5"/>
<dbReference type="Proteomes" id="UP000054988">
    <property type="component" value="Unassembled WGS sequence"/>
</dbReference>
<evidence type="ECO:0008006" key="3">
    <source>
        <dbReference type="Google" id="ProtNLM"/>
    </source>
</evidence>
<organism evidence="1 2">
    <name type="scientific">Moniliophthora roreri</name>
    <name type="common">Frosty pod rot fungus</name>
    <name type="synonym">Monilia roreri</name>
    <dbReference type="NCBI Taxonomy" id="221103"/>
    <lineage>
        <taxon>Eukaryota</taxon>
        <taxon>Fungi</taxon>
        <taxon>Dikarya</taxon>
        <taxon>Basidiomycota</taxon>
        <taxon>Agaricomycotina</taxon>
        <taxon>Agaricomycetes</taxon>
        <taxon>Agaricomycetidae</taxon>
        <taxon>Agaricales</taxon>
        <taxon>Marasmiineae</taxon>
        <taxon>Marasmiaceae</taxon>
        <taxon>Moniliophthora</taxon>
    </lineage>
</organism>
<protein>
    <recommendedName>
        <fullName evidence="3">F-box domain-containing protein</fullName>
    </recommendedName>
</protein>